<feature type="region of interest" description="Disordered" evidence="1">
    <location>
        <begin position="91"/>
        <end position="152"/>
    </location>
</feature>
<dbReference type="AlphaFoldDB" id="A0A176WN59"/>
<dbReference type="EMBL" id="LVLJ01000379">
    <property type="protein sequence ID" value="OAE34577.1"/>
    <property type="molecule type" value="Genomic_DNA"/>
</dbReference>
<protein>
    <submittedName>
        <fullName evidence="2">Uncharacterized protein</fullName>
    </submittedName>
</protein>
<gene>
    <name evidence="2" type="ORF">AXG93_1487s1230</name>
</gene>
<sequence>MVFRSHRAIEVIPRRGKFGIGRRSWDDAQVTMSTLPLTARVSRAMGLQNVEESGKFVLRTVTQKGEEVVSANEVNTSKMKARRLILEAESNTESRAAVTRGRSTPEAGAGVNTTREKEALAEKEVQTSEVRPRPVVPSRATRKEKGKAIMTE</sequence>
<proteinExistence type="predicted"/>
<evidence type="ECO:0000256" key="1">
    <source>
        <dbReference type="SAM" id="MobiDB-lite"/>
    </source>
</evidence>
<feature type="compositionally biased region" description="Basic and acidic residues" evidence="1">
    <location>
        <begin position="114"/>
        <end position="132"/>
    </location>
</feature>
<feature type="compositionally biased region" description="Basic and acidic residues" evidence="1">
    <location>
        <begin position="141"/>
        <end position="152"/>
    </location>
</feature>
<organism evidence="2 3">
    <name type="scientific">Marchantia polymorpha subsp. ruderalis</name>
    <dbReference type="NCBI Taxonomy" id="1480154"/>
    <lineage>
        <taxon>Eukaryota</taxon>
        <taxon>Viridiplantae</taxon>
        <taxon>Streptophyta</taxon>
        <taxon>Embryophyta</taxon>
        <taxon>Marchantiophyta</taxon>
        <taxon>Marchantiopsida</taxon>
        <taxon>Marchantiidae</taxon>
        <taxon>Marchantiales</taxon>
        <taxon>Marchantiaceae</taxon>
        <taxon>Marchantia</taxon>
    </lineage>
</organism>
<keyword evidence="3" id="KW-1185">Reference proteome</keyword>
<comment type="caution">
    <text evidence="2">The sequence shown here is derived from an EMBL/GenBank/DDBJ whole genome shotgun (WGS) entry which is preliminary data.</text>
</comment>
<accession>A0A176WN59</accession>
<evidence type="ECO:0000313" key="3">
    <source>
        <dbReference type="Proteomes" id="UP000077202"/>
    </source>
</evidence>
<dbReference type="Proteomes" id="UP000077202">
    <property type="component" value="Unassembled WGS sequence"/>
</dbReference>
<reference evidence="2" key="1">
    <citation type="submission" date="2016-03" db="EMBL/GenBank/DDBJ databases">
        <title>Mechanisms controlling the formation of the plant cell surface in tip-growing cells are functionally conserved among land plants.</title>
        <authorList>
            <person name="Honkanen S."/>
            <person name="Jones V.A."/>
            <person name="Morieri G."/>
            <person name="Champion C."/>
            <person name="Hetherington A.J."/>
            <person name="Kelly S."/>
            <person name="Saint-Marcoux D."/>
            <person name="Proust H."/>
            <person name="Prescott H."/>
            <person name="Dolan L."/>
        </authorList>
    </citation>
    <scope>NUCLEOTIDE SEQUENCE [LARGE SCALE GENOMIC DNA]</scope>
    <source>
        <tissue evidence="2">Whole gametophyte</tissue>
    </source>
</reference>
<name>A0A176WN59_MARPO</name>
<evidence type="ECO:0000313" key="2">
    <source>
        <dbReference type="EMBL" id="OAE34577.1"/>
    </source>
</evidence>